<proteinExistence type="predicted"/>
<name>A0AAW2FF48_9HYME</name>
<comment type="caution">
    <text evidence="1">The sequence shown here is derived from an EMBL/GenBank/DDBJ whole genome shotgun (WGS) entry which is preliminary data.</text>
</comment>
<evidence type="ECO:0000313" key="1">
    <source>
        <dbReference type="EMBL" id="KAL0113599.1"/>
    </source>
</evidence>
<organism evidence="1 2">
    <name type="scientific">Cardiocondyla obscurior</name>
    <dbReference type="NCBI Taxonomy" id="286306"/>
    <lineage>
        <taxon>Eukaryota</taxon>
        <taxon>Metazoa</taxon>
        <taxon>Ecdysozoa</taxon>
        <taxon>Arthropoda</taxon>
        <taxon>Hexapoda</taxon>
        <taxon>Insecta</taxon>
        <taxon>Pterygota</taxon>
        <taxon>Neoptera</taxon>
        <taxon>Endopterygota</taxon>
        <taxon>Hymenoptera</taxon>
        <taxon>Apocrita</taxon>
        <taxon>Aculeata</taxon>
        <taxon>Formicoidea</taxon>
        <taxon>Formicidae</taxon>
        <taxon>Myrmicinae</taxon>
        <taxon>Cardiocondyla</taxon>
    </lineage>
</organism>
<gene>
    <name evidence="1" type="ORF">PUN28_012627</name>
</gene>
<protein>
    <submittedName>
        <fullName evidence="1">Uncharacterized protein</fullName>
    </submittedName>
</protein>
<keyword evidence="2" id="KW-1185">Reference proteome</keyword>
<accession>A0AAW2FF48</accession>
<dbReference type="EMBL" id="JADYXP020000012">
    <property type="protein sequence ID" value="KAL0113599.1"/>
    <property type="molecule type" value="Genomic_DNA"/>
</dbReference>
<reference evidence="1 2" key="1">
    <citation type="submission" date="2023-03" db="EMBL/GenBank/DDBJ databases">
        <title>High recombination rates correlate with genetic variation in Cardiocondyla obscurior ants.</title>
        <authorList>
            <person name="Errbii M."/>
        </authorList>
    </citation>
    <scope>NUCLEOTIDE SEQUENCE [LARGE SCALE GENOMIC DNA]</scope>
    <source>
        <strain evidence="1">Alpha-2009</strain>
        <tissue evidence="1">Whole body</tissue>
    </source>
</reference>
<dbReference type="AlphaFoldDB" id="A0AAW2FF48"/>
<evidence type="ECO:0000313" key="2">
    <source>
        <dbReference type="Proteomes" id="UP001430953"/>
    </source>
</evidence>
<sequence>MRIHKQYLQKWHESRKLRIIALIYDTRNKFVATYGESIGKSIVAIGIKFGDKRILVSRRRRNYDEENILNGELILLRTLGNCDKT</sequence>
<dbReference type="Proteomes" id="UP001430953">
    <property type="component" value="Unassembled WGS sequence"/>
</dbReference>